<gene>
    <name evidence="1" type="ORF">C8N47_1012</name>
</gene>
<comment type="caution">
    <text evidence="1">The sequence shown here is derived from an EMBL/GenBank/DDBJ whole genome shotgun (WGS) entry which is preliminary data.</text>
</comment>
<proteinExistence type="predicted"/>
<reference evidence="1 2" key="1">
    <citation type="submission" date="2018-04" db="EMBL/GenBank/DDBJ databases">
        <title>Genomic Encyclopedia of Archaeal and Bacterial Type Strains, Phase II (KMG-II): from individual species to whole genera.</title>
        <authorList>
            <person name="Goeker M."/>
        </authorList>
    </citation>
    <scope>NUCLEOTIDE SEQUENCE [LARGE SCALE GENOMIC DNA]</scope>
    <source>
        <strain evidence="1 2">DSM 28823</strain>
    </source>
</reference>
<dbReference type="AlphaFoldDB" id="A0A2T5C5Z8"/>
<dbReference type="EMBL" id="QAAD01000001">
    <property type="protein sequence ID" value="PTN10355.1"/>
    <property type="molecule type" value="Genomic_DNA"/>
</dbReference>
<name>A0A2T5C5Z8_9BACT</name>
<accession>A0A2T5C5Z8</accession>
<evidence type="ECO:0000313" key="1">
    <source>
        <dbReference type="EMBL" id="PTN10355.1"/>
    </source>
</evidence>
<keyword evidence="2" id="KW-1185">Reference proteome</keyword>
<organism evidence="1 2">
    <name type="scientific">Mangrovibacterium marinum</name>
    <dbReference type="NCBI Taxonomy" id="1639118"/>
    <lineage>
        <taxon>Bacteria</taxon>
        <taxon>Pseudomonadati</taxon>
        <taxon>Bacteroidota</taxon>
        <taxon>Bacteroidia</taxon>
        <taxon>Marinilabiliales</taxon>
        <taxon>Prolixibacteraceae</taxon>
        <taxon>Mangrovibacterium</taxon>
    </lineage>
</organism>
<protein>
    <submittedName>
        <fullName evidence="1">Uncharacterized protein</fullName>
    </submittedName>
</protein>
<evidence type="ECO:0000313" key="2">
    <source>
        <dbReference type="Proteomes" id="UP000243525"/>
    </source>
</evidence>
<dbReference type="Proteomes" id="UP000243525">
    <property type="component" value="Unassembled WGS sequence"/>
</dbReference>
<sequence length="40" mass="5033">MLRKYFDDEFRSKLKLLIFEIQKKAFRFALTFKQGYEVRK</sequence>